<sequence>MIEKNSHQTSFTIFRKLGIKSQAGDDEPDSPLTGNIREVVSRRESSESTPLLLAAEE</sequence>
<dbReference type="Proteomes" id="UP000887561">
    <property type="component" value="Unplaced"/>
</dbReference>
<organism evidence="2 3">
    <name type="scientific">Meloidogyne javanica</name>
    <name type="common">Root-knot nematode worm</name>
    <dbReference type="NCBI Taxonomy" id="6303"/>
    <lineage>
        <taxon>Eukaryota</taxon>
        <taxon>Metazoa</taxon>
        <taxon>Ecdysozoa</taxon>
        <taxon>Nematoda</taxon>
        <taxon>Chromadorea</taxon>
        <taxon>Rhabditida</taxon>
        <taxon>Tylenchina</taxon>
        <taxon>Tylenchomorpha</taxon>
        <taxon>Tylenchoidea</taxon>
        <taxon>Meloidogynidae</taxon>
        <taxon>Meloidogyninae</taxon>
        <taxon>Meloidogyne</taxon>
        <taxon>Meloidogyne incognita group</taxon>
    </lineage>
</organism>
<accession>A0A915M146</accession>
<proteinExistence type="predicted"/>
<evidence type="ECO:0000256" key="1">
    <source>
        <dbReference type="SAM" id="MobiDB-lite"/>
    </source>
</evidence>
<dbReference type="WBParaSite" id="scaffold26450_cov141.g20495">
    <property type="protein sequence ID" value="scaffold26450_cov141.g20495"/>
    <property type="gene ID" value="scaffold26450_cov141.g20495"/>
</dbReference>
<reference evidence="3" key="1">
    <citation type="submission" date="2022-11" db="UniProtKB">
        <authorList>
            <consortium name="WormBaseParasite"/>
        </authorList>
    </citation>
    <scope>IDENTIFICATION</scope>
</reference>
<evidence type="ECO:0000313" key="3">
    <source>
        <dbReference type="WBParaSite" id="scaffold26450_cov141.g20495"/>
    </source>
</evidence>
<keyword evidence="2" id="KW-1185">Reference proteome</keyword>
<feature type="region of interest" description="Disordered" evidence="1">
    <location>
        <begin position="17"/>
        <end position="57"/>
    </location>
</feature>
<dbReference type="AlphaFoldDB" id="A0A915M146"/>
<evidence type="ECO:0000313" key="2">
    <source>
        <dbReference type="Proteomes" id="UP000887561"/>
    </source>
</evidence>
<protein>
    <submittedName>
        <fullName evidence="3">Uncharacterized protein</fullName>
    </submittedName>
</protein>
<name>A0A915M146_MELJA</name>